<feature type="transmembrane region" description="Helical" evidence="2">
    <location>
        <begin position="245"/>
        <end position="269"/>
    </location>
</feature>
<accession>A0A9W7G054</accession>
<feature type="compositionally biased region" description="Polar residues" evidence="1">
    <location>
        <begin position="35"/>
        <end position="47"/>
    </location>
</feature>
<evidence type="ECO:0000313" key="3">
    <source>
        <dbReference type="EMBL" id="GMI26217.1"/>
    </source>
</evidence>
<keyword evidence="2" id="KW-0812">Transmembrane</keyword>
<gene>
    <name evidence="3" type="ORF">TrCOL_g3039</name>
</gene>
<feature type="region of interest" description="Disordered" evidence="1">
    <location>
        <begin position="1"/>
        <end position="64"/>
    </location>
</feature>
<feature type="transmembrane region" description="Helical" evidence="2">
    <location>
        <begin position="107"/>
        <end position="131"/>
    </location>
</feature>
<dbReference type="AlphaFoldDB" id="A0A9W7G054"/>
<reference evidence="4" key="1">
    <citation type="journal article" date="2023" name="Commun. Biol.">
        <title>Genome analysis of Parmales, the sister group of diatoms, reveals the evolutionary specialization of diatoms from phago-mixotrophs to photoautotrophs.</title>
        <authorList>
            <person name="Ban H."/>
            <person name="Sato S."/>
            <person name="Yoshikawa S."/>
            <person name="Yamada K."/>
            <person name="Nakamura Y."/>
            <person name="Ichinomiya M."/>
            <person name="Sato N."/>
            <person name="Blanc-Mathieu R."/>
            <person name="Endo H."/>
            <person name="Kuwata A."/>
            <person name="Ogata H."/>
        </authorList>
    </citation>
    <scope>NUCLEOTIDE SEQUENCE [LARGE SCALE GENOMIC DNA]</scope>
</reference>
<dbReference type="EMBL" id="BRYA01000625">
    <property type="protein sequence ID" value="GMI26217.1"/>
    <property type="molecule type" value="Genomic_DNA"/>
</dbReference>
<comment type="caution">
    <text evidence="3">The sequence shown here is derived from an EMBL/GenBank/DDBJ whole genome shotgun (WGS) entry which is preliminary data.</text>
</comment>
<feature type="transmembrane region" description="Helical" evidence="2">
    <location>
        <begin position="190"/>
        <end position="212"/>
    </location>
</feature>
<feature type="compositionally biased region" description="Acidic residues" evidence="1">
    <location>
        <begin position="50"/>
        <end position="60"/>
    </location>
</feature>
<protein>
    <submittedName>
        <fullName evidence="3">Uncharacterized protein</fullName>
    </submittedName>
</protein>
<name>A0A9W7G054_9STRA</name>
<sequence length="536" mass="58995">MSNADGRQEGGDKSRGLSPQSPPCDEAEKGEDTKNQFIKKQNKNEGGSSPDEENQEELEEVVASPGDAITPANSVVDIDAFRKAQRNDKSLLAVLLRAFGKMLIDSLLYTVISGSILAAFYYALFALYPSVVGKNKFLWLGAVTCRFAFETAVAVWRGYEERGYLKRHSWGWPVEVVAAVVAWFIENGIASAICIGLFGYVLHLVLSDVVYYRKKREGVVMPEQFEGDQAQFSSGAISSSIFNNFVFVLFSWAVPIGAVMGYICATLLLSEDETVLLLITGAFARSGVKNFEMLTSTRLAAFFAGFLSPLVMLVVRKVCLKSAVPGIVSQKKGRNPERTVITISTNLQFGLNLAPALLVYANPNISSLLLAAAGMMILEVVCKILDFKLFLEKIEDVEERKIRIFLYTSQLIGEARGERVGLLVAPFVVWLVRSGEESQAFFFKNAADLSGVVMVVLPVSLWLMEAICDSIWMLYLLFAYDMPCFAIAEENGIGVRMAFVTSGYATIVMVGFFMAFKISGSPDMTWEIRGNNTMAP</sequence>
<evidence type="ECO:0000256" key="1">
    <source>
        <dbReference type="SAM" id="MobiDB-lite"/>
    </source>
</evidence>
<feature type="compositionally biased region" description="Basic and acidic residues" evidence="1">
    <location>
        <begin position="1"/>
        <end position="15"/>
    </location>
</feature>
<evidence type="ECO:0000313" key="4">
    <source>
        <dbReference type="Proteomes" id="UP001165065"/>
    </source>
</evidence>
<evidence type="ECO:0000256" key="2">
    <source>
        <dbReference type="SAM" id="Phobius"/>
    </source>
</evidence>
<feature type="transmembrane region" description="Helical" evidence="2">
    <location>
        <begin position="446"/>
        <end position="464"/>
    </location>
</feature>
<feature type="transmembrane region" description="Helical" evidence="2">
    <location>
        <begin position="299"/>
        <end position="319"/>
    </location>
</feature>
<feature type="transmembrane region" description="Helical" evidence="2">
    <location>
        <begin position="495"/>
        <end position="516"/>
    </location>
</feature>
<proteinExistence type="predicted"/>
<keyword evidence="2" id="KW-0472">Membrane</keyword>
<keyword evidence="2" id="KW-1133">Transmembrane helix</keyword>
<dbReference type="Proteomes" id="UP001165065">
    <property type="component" value="Unassembled WGS sequence"/>
</dbReference>
<feature type="transmembrane region" description="Helical" evidence="2">
    <location>
        <begin position="137"/>
        <end position="156"/>
    </location>
</feature>
<feature type="transmembrane region" description="Helical" evidence="2">
    <location>
        <begin position="168"/>
        <end position="184"/>
    </location>
</feature>
<organism evidence="3 4">
    <name type="scientific">Triparma columacea</name>
    <dbReference type="NCBI Taxonomy" id="722753"/>
    <lineage>
        <taxon>Eukaryota</taxon>
        <taxon>Sar</taxon>
        <taxon>Stramenopiles</taxon>
        <taxon>Ochrophyta</taxon>
        <taxon>Bolidophyceae</taxon>
        <taxon>Parmales</taxon>
        <taxon>Triparmaceae</taxon>
        <taxon>Triparma</taxon>
    </lineage>
</organism>
<keyword evidence="4" id="KW-1185">Reference proteome</keyword>